<name>Q3KG04_PSEPF</name>
<gene>
    <name evidence="1" type="ordered locus">Pfl01_1559</name>
</gene>
<organism evidence="1 2">
    <name type="scientific">Pseudomonas fluorescens (strain Pf0-1)</name>
    <dbReference type="NCBI Taxonomy" id="205922"/>
    <lineage>
        <taxon>Bacteria</taxon>
        <taxon>Pseudomonadati</taxon>
        <taxon>Pseudomonadota</taxon>
        <taxon>Gammaproteobacteria</taxon>
        <taxon>Pseudomonadales</taxon>
        <taxon>Pseudomonadaceae</taxon>
        <taxon>Pseudomonas</taxon>
    </lineage>
</organism>
<proteinExistence type="predicted"/>
<accession>Q3KG04</accession>
<evidence type="ECO:0000313" key="2">
    <source>
        <dbReference type="Proteomes" id="UP000002704"/>
    </source>
</evidence>
<dbReference type="RefSeq" id="WP_011333068.1">
    <property type="nucleotide sequence ID" value="NC_007492.2"/>
</dbReference>
<dbReference type="AlphaFoldDB" id="Q3KG04"/>
<protein>
    <submittedName>
        <fullName evidence="1">Uncharacterized protein</fullName>
    </submittedName>
</protein>
<sequence>MTARQYFRFGVDVPAIEIRDLPFIRCQWALNLMLGHTKSTSVAPASVVVLMQAEETLVDVEGVSVFKGTPYLDKTSLAFGSISPSQILIA</sequence>
<dbReference type="Proteomes" id="UP000002704">
    <property type="component" value="Chromosome"/>
</dbReference>
<dbReference type="KEGG" id="pfo:Pfl01_1559"/>
<dbReference type="HOGENOM" id="CLU_2438503_0_0_6"/>
<dbReference type="EMBL" id="CP000094">
    <property type="protein sequence ID" value="ABA73302.1"/>
    <property type="molecule type" value="Genomic_DNA"/>
</dbReference>
<evidence type="ECO:0000313" key="1">
    <source>
        <dbReference type="EMBL" id="ABA73302.1"/>
    </source>
</evidence>
<reference evidence="1 2" key="1">
    <citation type="journal article" date="2009" name="Genome Biol.">
        <title>Genomic and genetic analyses of diversity and plant interactions of Pseudomonas fluorescens.</title>
        <authorList>
            <person name="Silby M.W."/>
            <person name="Cerdeno-Tarraga A.M."/>
            <person name="Vernikos G.S."/>
            <person name="Giddens S.R."/>
            <person name="Jackson R.W."/>
            <person name="Preston G.M."/>
            <person name="Zhang X.X."/>
            <person name="Moon C.D."/>
            <person name="Gehrig S.M."/>
            <person name="Godfrey S.A."/>
            <person name="Knight C.G."/>
            <person name="Malone J.G."/>
            <person name="Robinson Z."/>
            <person name="Spiers A.J."/>
            <person name="Harris S."/>
            <person name="Challis G.L."/>
            <person name="Yaxley A.M."/>
            <person name="Harris D."/>
            <person name="Seeger K."/>
            <person name="Murphy L."/>
            <person name="Rutter S."/>
            <person name="Squares R."/>
            <person name="Quail M.A."/>
            <person name="Saunders E."/>
            <person name="Mavromatis K."/>
            <person name="Brettin T.S."/>
            <person name="Bentley S.D."/>
            <person name="Hothersall J."/>
            <person name="Stephens E."/>
            <person name="Thomas C.M."/>
            <person name="Parkhill J."/>
            <person name="Levy S.B."/>
            <person name="Rainey P.B."/>
            <person name="Thomson N.R."/>
        </authorList>
    </citation>
    <scope>NUCLEOTIDE SEQUENCE [LARGE SCALE GENOMIC DNA]</scope>
    <source>
        <strain evidence="1 2">Pf0-1</strain>
    </source>
</reference>